<evidence type="ECO:0000256" key="1">
    <source>
        <dbReference type="SAM" id="MobiDB-lite"/>
    </source>
</evidence>
<feature type="compositionally biased region" description="Pro residues" evidence="1">
    <location>
        <begin position="48"/>
        <end position="61"/>
    </location>
</feature>
<dbReference type="Proteomes" id="UP001286313">
    <property type="component" value="Unassembled WGS sequence"/>
</dbReference>
<gene>
    <name evidence="2" type="ORF">Pcinc_016272</name>
</gene>
<accession>A0AAE1KPM9</accession>
<evidence type="ECO:0000313" key="3">
    <source>
        <dbReference type="Proteomes" id="UP001286313"/>
    </source>
</evidence>
<protein>
    <submittedName>
        <fullName evidence="2">Uncharacterized protein</fullName>
    </submittedName>
</protein>
<name>A0AAE1KPM9_PETCI</name>
<organism evidence="2 3">
    <name type="scientific">Petrolisthes cinctipes</name>
    <name type="common">Flat porcelain crab</name>
    <dbReference type="NCBI Taxonomy" id="88211"/>
    <lineage>
        <taxon>Eukaryota</taxon>
        <taxon>Metazoa</taxon>
        <taxon>Ecdysozoa</taxon>
        <taxon>Arthropoda</taxon>
        <taxon>Crustacea</taxon>
        <taxon>Multicrustacea</taxon>
        <taxon>Malacostraca</taxon>
        <taxon>Eumalacostraca</taxon>
        <taxon>Eucarida</taxon>
        <taxon>Decapoda</taxon>
        <taxon>Pleocyemata</taxon>
        <taxon>Anomura</taxon>
        <taxon>Galatheoidea</taxon>
        <taxon>Porcellanidae</taxon>
        <taxon>Petrolisthes</taxon>
    </lineage>
</organism>
<proteinExistence type="predicted"/>
<dbReference type="AlphaFoldDB" id="A0AAE1KPM9"/>
<keyword evidence="3" id="KW-1185">Reference proteome</keyword>
<reference evidence="2" key="1">
    <citation type="submission" date="2023-10" db="EMBL/GenBank/DDBJ databases">
        <title>Genome assemblies of two species of porcelain crab, Petrolisthes cinctipes and Petrolisthes manimaculis (Anomura: Porcellanidae).</title>
        <authorList>
            <person name="Angst P."/>
        </authorList>
    </citation>
    <scope>NUCLEOTIDE SEQUENCE</scope>
    <source>
        <strain evidence="2">PB745_01</strain>
        <tissue evidence="2">Gill</tissue>
    </source>
</reference>
<evidence type="ECO:0000313" key="2">
    <source>
        <dbReference type="EMBL" id="KAK3879113.1"/>
    </source>
</evidence>
<dbReference type="EMBL" id="JAWQEG010001490">
    <property type="protein sequence ID" value="KAK3879113.1"/>
    <property type="molecule type" value="Genomic_DNA"/>
</dbReference>
<feature type="region of interest" description="Disordered" evidence="1">
    <location>
        <begin position="42"/>
        <end position="81"/>
    </location>
</feature>
<sequence>MGRVSKKVLKRREKIAKDRIRLIAGYKEKQTLKNRESNLEVCVTPQSGPLPSPLPSSPPPLQTEGHGTHEVTPQLLDVLQL</sequence>
<comment type="caution">
    <text evidence="2">The sequence shown here is derived from an EMBL/GenBank/DDBJ whole genome shotgun (WGS) entry which is preliminary data.</text>
</comment>